<feature type="chain" id="PRO_5006891598" description="WxL domain-containing protein" evidence="1">
    <location>
        <begin position="27"/>
        <end position="161"/>
    </location>
</feature>
<organism evidence="3 4">
    <name type="scientific">Lactococcus lactis subsp. lactis</name>
    <name type="common">Streptococcus lactis</name>
    <dbReference type="NCBI Taxonomy" id="1360"/>
    <lineage>
        <taxon>Bacteria</taxon>
        <taxon>Bacillati</taxon>
        <taxon>Bacillota</taxon>
        <taxon>Bacilli</taxon>
        <taxon>Lactobacillales</taxon>
        <taxon>Streptococcaceae</taxon>
        <taxon>Lactococcus</taxon>
    </lineage>
</organism>
<reference evidence="4" key="1">
    <citation type="submission" date="2015-10" db="EMBL/GenBank/DDBJ databases">
        <title>Draft Genome Sequences of 11 Lactococcus lactis subspecies cremoris strains.</title>
        <authorList>
            <person name="Wels M."/>
            <person name="Backus L."/>
            <person name="Boekhorst J."/>
            <person name="Dijkstra A."/>
            <person name="Beerthuizen M."/>
            <person name="Kelly W."/>
            <person name="Siezen R."/>
            <person name="Bachmann H."/>
            <person name="Van Hijum S."/>
        </authorList>
    </citation>
    <scope>NUCLEOTIDE SEQUENCE [LARGE SCALE GENOMIC DNA]</scope>
    <source>
        <strain evidence="4">M20</strain>
    </source>
</reference>
<evidence type="ECO:0000313" key="3">
    <source>
        <dbReference type="EMBL" id="KSU19377.1"/>
    </source>
</evidence>
<proteinExistence type="predicted"/>
<dbReference type="EMBL" id="LKLU01000111">
    <property type="protein sequence ID" value="KSU19377.1"/>
    <property type="molecule type" value="Genomic_DNA"/>
</dbReference>
<accession>A0A0V8E1L3</accession>
<evidence type="ECO:0000256" key="1">
    <source>
        <dbReference type="SAM" id="SignalP"/>
    </source>
</evidence>
<dbReference type="Proteomes" id="UP000053719">
    <property type="component" value="Unassembled WGS sequence"/>
</dbReference>
<dbReference type="InterPro" id="IPR027994">
    <property type="entry name" value="WxL_dom"/>
</dbReference>
<dbReference type="PATRIC" id="fig|1360.114.peg.2446"/>
<gene>
    <name evidence="3" type="ORF">M20_2059</name>
</gene>
<dbReference type="RefSeq" id="WP_058212077.1">
    <property type="nucleotide sequence ID" value="NZ_LKLU01000111.1"/>
</dbReference>
<dbReference type="Pfam" id="PF13731">
    <property type="entry name" value="WxL"/>
    <property type="match status" value="1"/>
</dbReference>
<protein>
    <recommendedName>
        <fullName evidence="2">WxL domain-containing protein</fullName>
    </recommendedName>
</protein>
<sequence length="161" mass="17679">MLKKTTALFIGACLGLCLLGSSPAFSDVTTSTVTGEIISGDLSIAPPNDLSFSAKLNGQKQNLDLKPIQTKVTDYRGRDEGWQLTVKTSNFDEYSQNYQLLINGQLVSKSENIVYKNDKQELLKEISLPVKVEISAKAQAGSYGAHLEWNLQPNIKNSIKE</sequence>
<evidence type="ECO:0000259" key="2">
    <source>
        <dbReference type="Pfam" id="PF13731"/>
    </source>
</evidence>
<feature type="domain" description="WxL" evidence="2">
    <location>
        <begin position="52"/>
        <end position="121"/>
    </location>
</feature>
<dbReference type="AlphaFoldDB" id="A0A0V8E1L3"/>
<evidence type="ECO:0000313" key="4">
    <source>
        <dbReference type="Proteomes" id="UP000053719"/>
    </source>
</evidence>
<name>A0A0V8E1L3_LACLL</name>
<comment type="caution">
    <text evidence="3">The sequence shown here is derived from an EMBL/GenBank/DDBJ whole genome shotgun (WGS) entry which is preliminary data.</text>
</comment>
<keyword evidence="1" id="KW-0732">Signal</keyword>
<feature type="signal peptide" evidence="1">
    <location>
        <begin position="1"/>
        <end position="26"/>
    </location>
</feature>